<feature type="binding site" evidence="9">
    <location>
        <position position="34"/>
    </location>
    <ligand>
        <name>ATP</name>
        <dbReference type="ChEBI" id="CHEBI:30616"/>
    </ligand>
</feature>
<dbReference type="InterPro" id="IPR014729">
    <property type="entry name" value="Rossmann-like_a/b/a_fold"/>
</dbReference>
<feature type="site" description="Interaction with tRNA" evidence="9">
    <location>
        <position position="127"/>
    </location>
</feature>
<dbReference type="Pfam" id="PF20259">
    <property type="entry name" value="tRNA_Me_trans_M"/>
    <property type="match status" value="1"/>
</dbReference>
<name>A0ABS1IXX7_9FIRM</name>
<feature type="binding site" evidence="9">
    <location>
        <position position="126"/>
    </location>
    <ligand>
        <name>ATP</name>
        <dbReference type="ChEBI" id="CHEBI:30616"/>
    </ligand>
</feature>
<dbReference type="PANTHER" id="PTHR11933">
    <property type="entry name" value="TRNA 5-METHYLAMINOMETHYL-2-THIOURIDYLATE -METHYLTRANSFERASE"/>
    <property type="match status" value="1"/>
</dbReference>
<feature type="domain" description="Rhodanese" evidence="10">
    <location>
        <begin position="5"/>
        <end position="46"/>
    </location>
</feature>
<dbReference type="Gene3D" id="3.40.50.620">
    <property type="entry name" value="HUPs"/>
    <property type="match status" value="1"/>
</dbReference>
<evidence type="ECO:0000259" key="10">
    <source>
        <dbReference type="PROSITE" id="PS50206"/>
    </source>
</evidence>
<keyword evidence="12" id="KW-1185">Reference proteome</keyword>
<dbReference type="InterPro" id="IPR046884">
    <property type="entry name" value="MnmA-like_central"/>
</dbReference>
<comment type="function">
    <text evidence="9">Catalyzes the 2-thiolation of uridine at the wobble position (U34) of tRNA, leading to the formation of s(2)U34.</text>
</comment>
<feature type="binding site" evidence="9">
    <location>
        <begin position="8"/>
        <end position="15"/>
    </location>
    <ligand>
        <name>ATP</name>
        <dbReference type="ChEBI" id="CHEBI:30616"/>
    </ligand>
</feature>
<keyword evidence="5 9" id="KW-0067">ATP-binding</keyword>
<evidence type="ECO:0000256" key="1">
    <source>
        <dbReference type="ARBA" id="ARBA00022555"/>
    </source>
</evidence>
<evidence type="ECO:0000256" key="5">
    <source>
        <dbReference type="ARBA" id="ARBA00022840"/>
    </source>
</evidence>
<evidence type="ECO:0000256" key="6">
    <source>
        <dbReference type="ARBA" id="ARBA00022884"/>
    </source>
</evidence>
<evidence type="ECO:0000256" key="4">
    <source>
        <dbReference type="ARBA" id="ARBA00022741"/>
    </source>
</evidence>
<keyword evidence="6 9" id="KW-0694">RNA-binding</keyword>
<protein>
    <recommendedName>
        <fullName evidence="9">tRNA-specific 2-thiouridylase MnmA</fullName>
        <ecNumber evidence="9">2.8.1.13</ecNumber>
    </recommendedName>
</protein>
<dbReference type="InterPro" id="IPR023382">
    <property type="entry name" value="MnmA-like_central_sf"/>
</dbReference>
<dbReference type="InterPro" id="IPR004506">
    <property type="entry name" value="MnmA-like"/>
</dbReference>
<evidence type="ECO:0000313" key="11">
    <source>
        <dbReference type="EMBL" id="MBK5896748.1"/>
    </source>
</evidence>
<accession>A0ABS1IXX7</accession>
<dbReference type="InterPro" id="IPR001763">
    <property type="entry name" value="Rhodanese-like_dom"/>
</dbReference>
<evidence type="ECO:0000256" key="3">
    <source>
        <dbReference type="ARBA" id="ARBA00022694"/>
    </source>
</evidence>
<comment type="subcellular location">
    <subcellularLocation>
        <location evidence="9">Cytoplasm</location>
    </subcellularLocation>
</comment>
<feature type="disulfide bond" description="Alternate" evidence="9">
    <location>
        <begin position="102"/>
        <end position="199"/>
    </location>
</feature>
<dbReference type="NCBIfam" id="TIGR00420">
    <property type="entry name" value="trmU"/>
    <property type="match status" value="1"/>
</dbReference>
<sequence>MSKKVVVGMSGGVDSSVAAYLLKEEGYEVYGVTMDIWTEGAIDTVNGGCLGSKAKEDAARVASHLGIPYEIVDVRGKFRDNVMDYFADSYKNGQTPNPCTLCNRMVKWEALFKGAQIFGADYVATGHYAKIRELPNGRYSIANSHTAAKDQTYALCNLTQEQLKKTLLPIGDYEKSEVRRIAEKAGIEVASKPDSMEICFIPDGDYAAYLENEYGIVAKKGNFIDVSGKVLGEHRGIVHYTVGQRKGLGITFGKPMFVKEIRPETNEVVLSDNEGLFSTRVVAERVNFMAETKEEIEALNKTYMAKIRYNHKGGDCKLSFDGERVVAEFLEPQRASAPGQTLVVYNEAGEVVCGGRIIRS</sequence>
<keyword evidence="4 9" id="KW-0547">Nucleotide-binding</keyword>
<dbReference type="PANTHER" id="PTHR11933:SF5">
    <property type="entry name" value="MITOCHONDRIAL TRNA-SPECIFIC 2-THIOURIDYLASE 1"/>
    <property type="match status" value="1"/>
</dbReference>
<feature type="site" description="Interaction with tRNA" evidence="9">
    <location>
        <position position="340"/>
    </location>
</feature>
<keyword evidence="9" id="KW-0963">Cytoplasm</keyword>
<evidence type="ECO:0000256" key="9">
    <source>
        <dbReference type="HAMAP-Rule" id="MF_00144"/>
    </source>
</evidence>
<keyword evidence="1 9" id="KW-0820">tRNA-binding</keyword>
<dbReference type="NCBIfam" id="NF001138">
    <property type="entry name" value="PRK00143.1"/>
    <property type="match status" value="1"/>
</dbReference>
<dbReference type="Pfam" id="PF20258">
    <property type="entry name" value="tRNA_Me_trans_C"/>
    <property type="match status" value="1"/>
</dbReference>
<feature type="region of interest" description="Interaction with tRNA" evidence="9">
    <location>
        <begin position="308"/>
        <end position="309"/>
    </location>
</feature>
<dbReference type="Gene3D" id="2.40.30.10">
    <property type="entry name" value="Translation factors"/>
    <property type="match status" value="1"/>
</dbReference>
<evidence type="ECO:0000256" key="2">
    <source>
        <dbReference type="ARBA" id="ARBA00022679"/>
    </source>
</evidence>
<reference evidence="11 12" key="1">
    <citation type="submission" date="2021-01" db="EMBL/GenBank/DDBJ databases">
        <title>Isolation and description of Catonella massiliensis sp. nov., a novel Catonella species, isolated from a stable periodontitis subject.</title>
        <authorList>
            <person name="Antezack A."/>
            <person name="Boxberger M."/>
            <person name="La Scola B."/>
            <person name="Monnet-Corti V."/>
        </authorList>
    </citation>
    <scope>NUCLEOTIDE SEQUENCE [LARGE SCALE GENOMIC DNA]</scope>
    <source>
        <strain evidence="11 12">Marseille-Q4567</strain>
    </source>
</reference>
<evidence type="ECO:0000313" key="12">
    <source>
        <dbReference type="Proteomes" id="UP000604730"/>
    </source>
</evidence>
<dbReference type="PROSITE" id="PS50206">
    <property type="entry name" value="RHODANESE_3"/>
    <property type="match status" value="1"/>
</dbReference>
<comment type="caution">
    <text evidence="11">The sequence shown here is derived from an EMBL/GenBank/DDBJ whole genome shotgun (WGS) entry which is preliminary data.</text>
</comment>
<dbReference type="EMBL" id="JAEPRJ010000001">
    <property type="protein sequence ID" value="MBK5896748.1"/>
    <property type="molecule type" value="Genomic_DNA"/>
</dbReference>
<feature type="region of interest" description="Interaction with tRNA" evidence="9">
    <location>
        <begin position="149"/>
        <end position="151"/>
    </location>
</feature>
<proteinExistence type="inferred from homology"/>
<dbReference type="Proteomes" id="UP000604730">
    <property type="component" value="Unassembled WGS sequence"/>
</dbReference>
<evidence type="ECO:0000256" key="7">
    <source>
        <dbReference type="ARBA" id="ARBA00023157"/>
    </source>
</evidence>
<dbReference type="Pfam" id="PF03054">
    <property type="entry name" value="tRNA_Me_trans"/>
    <property type="match status" value="1"/>
</dbReference>
<comment type="caution">
    <text evidence="9">Lacks conserved residue(s) required for the propagation of feature annotation.</text>
</comment>
<gene>
    <name evidence="9 11" type="primary">mnmA</name>
    <name evidence="11" type="ORF">JJN12_02960</name>
</gene>
<comment type="similarity">
    <text evidence="9">Belongs to the MnmA/TRMU family.</text>
</comment>
<dbReference type="CDD" id="cd01998">
    <property type="entry name" value="MnmA_TRMU-like"/>
    <property type="match status" value="1"/>
</dbReference>
<comment type="catalytic activity">
    <reaction evidence="8 9">
        <text>S-sulfanyl-L-cysteinyl-[protein] + uridine(34) in tRNA + AH2 + ATP = 2-thiouridine(34) in tRNA + L-cysteinyl-[protein] + A + AMP + diphosphate + H(+)</text>
        <dbReference type="Rhea" id="RHEA:47032"/>
        <dbReference type="Rhea" id="RHEA-COMP:10131"/>
        <dbReference type="Rhea" id="RHEA-COMP:11726"/>
        <dbReference type="Rhea" id="RHEA-COMP:11727"/>
        <dbReference type="Rhea" id="RHEA-COMP:11728"/>
        <dbReference type="ChEBI" id="CHEBI:13193"/>
        <dbReference type="ChEBI" id="CHEBI:15378"/>
        <dbReference type="ChEBI" id="CHEBI:17499"/>
        <dbReference type="ChEBI" id="CHEBI:29950"/>
        <dbReference type="ChEBI" id="CHEBI:30616"/>
        <dbReference type="ChEBI" id="CHEBI:33019"/>
        <dbReference type="ChEBI" id="CHEBI:61963"/>
        <dbReference type="ChEBI" id="CHEBI:65315"/>
        <dbReference type="ChEBI" id="CHEBI:87170"/>
        <dbReference type="ChEBI" id="CHEBI:456215"/>
        <dbReference type="EC" id="2.8.1.13"/>
    </reaction>
</comment>
<feature type="active site" description="Nucleophile" evidence="9">
    <location>
        <position position="102"/>
    </location>
</feature>
<dbReference type="RefSeq" id="WP_208428304.1">
    <property type="nucleotide sequence ID" value="NZ_JAEPRJ010000001.1"/>
</dbReference>
<dbReference type="SUPFAM" id="SSF52402">
    <property type="entry name" value="Adenine nucleotide alpha hydrolases-like"/>
    <property type="match status" value="1"/>
</dbReference>
<dbReference type="InterPro" id="IPR046885">
    <property type="entry name" value="MnmA-like_C"/>
</dbReference>
<keyword evidence="2 9" id="KW-0808">Transferase</keyword>
<keyword evidence="3 9" id="KW-0819">tRNA processing</keyword>
<dbReference type="GO" id="GO:0103016">
    <property type="term" value="F:tRNA-uridine 2-sulfurtransferase activity"/>
    <property type="evidence" value="ECO:0007669"/>
    <property type="project" value="UniProtKB-EC"/>
</dbReference>
<keyword evidence="7 9" id="KW-1015">Disulfide bond</keyword>
<dbReference type="HAMAP" id="MF_00144">
    <property type="entry name" value="tRNA_thiouridyl_MnmA"/>
    <property type="match status" value="1"/>
</dbReference>
<dbReference type="Gene3D" id="2.30.30.280">
    <property type="entry name" value="Adenine nucleotide alpha hydrolases-like domains"/>
    <property type="match status" value="1"/>
</dbReference>
<feature type="active site" description="Cysteine persulfide intermediate" evidence="9">
    <location>
        <position position="199"/>
    </location>
</feature>
<evidence type="ECO:0000256" key="8">
    <source>
        <dbReference type="ARBA" id="ARBA00051542"/>
    </source>
</evidence>
<dbReference type="EC" id="2.8.1.13" evidence="9"/>
<organism evidence="11 12">
    <name type="scientific">Catonella massiliensis</name>
    <dbReference type="NCBI Taxonomy" id="2799636"/>
    <lineage>
        <taxon>Bacteria</taxon>
        <taxon>Bacillati</taxon>
        <taxon>Bacillota</taxon>
        <taxon>Clostridia</taxon>
        <taxon>Lachnospirales</taxon>
        <taxon>Lachnospiraceae</taxon>
        <taxon>Catonella</taxon>
    </lineage>
</organism>